<organism evidence="2 3">
    <name type="scientific">Opisthorchis viverrini</name>
    <name type="common">Southeast Asian liver fluke</name>
    <dbReference type="NCBI Taxonomy" id="6198"/>
    <lineage>
        <taxon>Eukaryota</taxon>
        <taxon>Metazoa</taxon>
        <taxon>Spiralia</taxon>
        <taxon>Lophotrochozoa</taxon>
        <taxon>Platyhelminthes</taxon>
        <taxon>Trematoda</taxon>
        <taxon>Digenea</taxon>
        <taxon>Opisthorchiida</taxon>
        <taxon>Opisthorchiata</taxon>
        <taxon>Opisthorchiidae</taxon>
        <taxon>Opisthorchis</taxon>
    </lineage>
</organism>
<protein>
    <submittedName>
        <fullName evidence="2">Uncharacterized protein</fullName>
    </submittedName>
</protein>
<dbReference type="EMBL" id="KL596873">
    <property type="protein sequence ID" value="KER22923.1"/>
    <property type="molecule type" value="Genomic_DNA"/>
</dbReference>
<evidence type="ECO:0000256" key="1">
    <source>
        <dbReference type="SAM" id="MobiDB-lite"/>
    </source>
</evidence>
<dbReference type="Proteomes" id="UP000054324">
    <property type="component" value="Unassembled WGS sequence"/>
</dbReference>
<dbReference type="AlphaFoldDB" id="A0A074Z750"/>
<dbReference type="KEGG" id="ovi:T265_09094"/>
<gene>
    <name evidence="2" type="ORF">T265_09094</name>
</gene>
<proteinExistence type="predicted"/>
<name>A0A074Z750_OPIVI</name>
<dbReference type="RefSeq" id="XP_009173343.1">
    <property type="nucleotide sequence ID" value="XM_009175079.1"/>
</dbReference>
<keyword evidence="3" id="KW-1185">Reference proteome</keyword>
<accession>A0A074Z750</accession>
<feature type="compositionally biased region" description="Acidic residues" evidence="1">
    <location>
        <begin position="50"/>
        <end position="59"/>
    </location>
</feature>
<reference evidence="2 3" key="1">
    <citation type="submission" date="2013-11" db="EMBL/GenBank/DDBJ databases">
        <title>Opisthorchis viverrini - life in the bile duct.</title>
        <authorList>
            <person name="Young N.D."/>
            <person name="Nagarajan N."/>
            <person name="Lin S.J."/>
            <person name="Korhonen P.K."/>
            <person name="Jex A.R."/>
            <person name="Hall R.S."/>
            <person name="Safavi-Hemami H."/>
            <person name="Kaewkong W."/>
            <person name="Bertrand D."/>
            <person name="Gao S."/>
            <person name="Seet Q."/>
            <person name="Wongkham S."/>
            <person name="Teh B.T."/>
            <person name="Wongkham C."/>
            <person name="Intapan P.M."/>
            <person name="Maleewong W."/>
            <person name="Yang X."/>
            <person name="Hu M."/>
            <person name="Wang Z."/>
            <person name="Hofmann A."/>
            <person name="Sternberg P.W."/>
            <person name="Tan P."/>
            <person name="Wang J."/>
            <person name="Gasser R.B."/>
        </authorList>
    </citation>
    <scope>NUCLEOTIDE SEQUENCE [LARGE SCALE GENOMIC DNA]</scope>
</reference>
<evidence type="ECO:0000313" key="3">
    <source>
        <dbReference type="Proteomes" id="UP000054324"/>
    </source>
</evidence>
<evidence type="ECO:0000313" key="2">
    <source>
        <dbReference type="EMBL" id="KER22923.1"/>
    </source>
</evidence>
<dbReference type="GeneID" id="20323273"/>
<feature type="region of interest" description="Disordered" evidence="1">
    <location>
        <begin position="35"/>
        <end position="59"/>
    </location>
</feature>
<sequence>MLNTLLTDAYRLLETRIQDTGTVVGLTPTRSLLASSGDAETAVTGPVGDKDEDPVATTF</sequence>
<dbReference type="CTD" id="20323273"/>